<keyword evidence="1" id="KW-0175">Coiled coil</keyword>
<dbReference type="PROSITE" id="PS51257">
    <property type="entry name" value="PROKAR_LIPOPROTEIN"/>
    <property type="match status" value="1"/>
</dbReference>
<evidence type="ECO:0000256" key="1">
    <source>
        <dbReference type="SAM" id="Coils"/>
    </source>
</evidence>
<evidence type="ECO:0000256" key="2">
    <source>
        <dbReference type="SAM" id="SignalP"/>
    </source>
</evidence>
<dbReference type="Proteomes" id="UP000009027">
    <property type="component" value="Unassembled WGS sequence"/>
</dbReference>
<keyword evidence="2" id="KW-0732">Signal</keyword>
<reference evidence="3 4" key="1">
    <citation type="journal article" date="2012" name="Proc. Natl. Acad. Sci. U.S.A.">
        <title>Antigenic diversity is generated by distinct evolutionary mechanisms in African trypanosome species.</title>
        <authorList>
            <person name="Jackson A.P."/>
            <person name="Berry A."/>
            <person name="Aslett M."/>
            <person name="Allison H.C."/>
            <person name="Burton P."/>
            <person name="Vavrova-Anderson J."/>
            <person name="Brown R."/>
            <person name="Browne H."/>
            <person name="Corton N."/>
            <person name="Hauser H."/>
            <person name="Gamble J."/>
            <person name="Gilderthorp R."/>
            <person name="Marcello L."/>
            <person name="McQuillan J."/>
            <person name="Otto T.D."/>
            <person name="Quail M.A."/>
            <person name="Sanders M.J."/>
            <person name="van Tonder A."/>
            <person name="Ginger M.L."/>
            <person name="Field M.C."/>
            <person name="Barry J.D."/>
            <person name="Hertz-Fowler C."/>
            <person name="Berriman M."/>
        </authorList>
    </citation>
    <scope>NUCLEOTIDE SEQUENCE</scope>
    <source>
        <strain evidence="3 4">Y486</strain>
    </source>
</reference>
<evidence type="ECO:0000313" key="3">
    <source>
        <dbReference type="EMBL" id="CCD21049.1"/>
    </source>
</evidence>
<dbReference type="VEuPathDB" id="TriTrypDB:TvY486_0039500"/>
<protein>
    <submittedName>
        <fullName evidence="3">Uncharacterized protein</fullName>
    </submittedName>
</protein>
<name>F9WU03_TRYVY</name>
<evidence type="ECO:0000313" key="4">
    <source>
        <dbReference type="Proteomes" id="UP000009027"/>
    </source>
</evidence>
<sequence length="811" mass="88657">MGACIKSFRVFAVLSMAVMSCHAVAAGIAVRNAENILAKSSSELSAICERAGLYKVMNTPFDAVYEVASNMSYSVEEVKLKIEALMETTAAMNDLRINEEVQKAHNSVMNAELQIQNTLNVVGLTKFLVDSHFADAGQNARHVFNRRKDVLYVVLNNFTHCKSVHDKVLREIEAAKEKLGSNMSNLTDWKERAEKIWDQPSEWTRGAIESVKKKHLRPNWDDVREKLKQQLEKVVIPLIPGIFNLTGIGSMANEVEAATTARAKEIVHELVQEHKTLCNVSKQLSPLPSVFDALTSQTLERVAEAKKLAEIGKTYTQTIKGYTAALKAAAPLVQFAFTGKIFNDSDLGTFHLKGAEAAYREVTVIGNRVKDDIREMSESAAEALKYLREQSAKVARRATAISERGIKSFNELKCDTTEGTVMPVGATATIDEASEYLGKHVVVEDLKRNLTFIQSKLKGTREVLDKINKSVELSKAEVDAVDVAKNKLEIAVREEFVRKRKELCDVVKHLNAVKSHHNSLEARAREVQSEVQEAKKYEESAGAEAELIQKYVKNFVSTGARTKAAVVRAMGACRAAEAGVAEKDADVFASAAGACAAAKRADDEGRETEKTSSAVKEFEKKSGFAFAGIRESVRRTAVAEGTALKSKENIAGALHKIEAVVERVNKTFNDAVTKLPALESNGYMKECNKDGTAAAAESTVGAFEVNMQTLLQFANESEGSVVNNSVTVLRESTKQFDNALNEAKKFSAKAKSESEQVKAIRAAIKSSAHVARETVRRAEDAAREAQEAASRVASGCEPLHRQLLSVLSGAV</sequence>
<feature type="chain" id="PRO_5003390991" evidence="2">
    <location>
        <begin position="24"/>
        <end position="811"/>
    </location>
</feature>
<proteinExistence type="predicted"/>
<dbReference type="EMBL" id="CAEX01006871">
    <property type="protein sequence ID" value="CCD21049.1"/>
    <property type="molecule type" value="Genomic_DNA"/>
</dbReference>
<accession>F9WU03</accession>
<feature type="coiled-coil region" evidence="1">
    <location>
        <begin position="729"/>
        <end position="791"/>
    </location>
</feature>
<gene>
    <name evidence="3" type="ORF">TvY486_0039500</name>
</gene>
<dbReference type="AlphaFoldDB" id="F9WU03"/>
<organism evidence="3 4">
    <name type="scientific">Trypanosoma vivax (strain Y486)</name>
    <dbReference type="NCBI Taxonomy" id="1055687"/>
    <lineage>
        <taxon>Eukaryota</taxon>
        <taxon>Discoba</taxon>
        <taxon>Euglenozoa</taxon>
        <taxon>Kinetoplastea</taxon>
        <taxon>Metakinetoplastina</taxon>
        <taxon>Trypanosomatida</taxon>
        <taxon>Trypanosomatidae</taxon>
        <taxon>Trypanosoma</taxon>
        <taxon>Duttonella</taxon>
    </lineage>
</organism>
<feature type="signal peptide" evidence="2">
    <location>
        <begin position="1"/>
        <end position="23"/>
    </location>
</feature>
<keyword evidence="4" id="KW-1185">Reference proteome</keyword>
<feature type="coiled-coil region" evidence="1">
    <location>
        <begin position="510"/>
        <end position="537"/>
    </location>
</feature>